<keyword evidence="3 6" id="KW-0285">Flavoprotein</keyword>
<gene>
    <name evidence="10" type="ORF">ACFPIE_04770</name>
</gene>
<accession>A0ABW0FPS6</accession>
<dbReference type="EMBL" id="JBHSLF010000011">
    <property type="protein sequence ID" value="MFC5343216.1"/>
    <property type="molecule type" value="Genomic_DNA"/>
</dbReference>
<reference evidence="11" key="1">
    <citation type="journal article" date="2019" name="Int. J. Syst. Evol. Microbiol.">
        <title>The Global Catalogue of Microorganisms (GCM) 10K type strain sequencing project: providing services to taxonomists for standard genome sequencing and annotation.</title>
        <authorList>
            <consortium name="The Broad Institute Genomics Platform"/>
            <consortium name="The Broad Institute Genome Sequencing Center for Infectious Disease"/>
            <person name="Wu L."/>
            <person name="Ma J."/>
        </authorList>
    </citation>
    <scope>NUCLEOTIDE SEQUENCE [LARGE SCALE GENOMIC DNA]</scope>
    <source>
        <strain evidence="11">JCM 12125</strain>
    </source>
</reference>
<comment type="similarity">
    <text evidence="2 6">Belongs to the acyl-CoA dehydrogenase family.</text>
</comment>
<keyword evidence="4 6" id="KW-0274">FAD</keyword>
<dbReference type="Pfam" id="PF00441">
    <property type="entry name" value="Acyl-CoA_dh_1"/>
    <property type="match status" value="1"/>
</dbReference>
<dbReference type="Gene3D" id="1.10.540.10">
    <property type="entry name" value="Acyl-CoA dehydrogenase/oxidase, N-terminal domain"/>
    <property type="match status" value="1"/>
</dbReference>
<dbReference type="InterPro" id="IPR052161">
    <property type="entry name" value="Mycobact_Acyl-CoA_DH"/>
</dbReference>
<dbReference type="Gene3D" id="2.40.110.10">
    <property type="entry name" value="Butyryl-CoA Dehydrogenase, subunit A, domain 2"/>
    <property type="match status" value="1"/>
</dbReference>
<protein>
    <submittedName>
        <fullName evidence="10">Acyl-CoA dehydrogenase family protein</fullName>
    </submittedName>
</protein>
<evidence type="ECO:0000259" key="8">
    <source>
        <dbReference type="Pfam" id="PF02770"/>
    </source>
</evidence>
<dbReference type="SUPFAM" id="SSF56645">
    <property type="entry name" value="Acyl-CoA dehydrogenase NM domain-like"/>
    <property type="match status" value="1"/>
</dbReference>
<dbReference type="InterPro" id="IPR009075">
    <property type="entry name" value="AcylCo_DH/oxidase_C"/>
</dbReference>
<evidence type="ECO:0000256" key="4">
    <source>
        <dbReference type="ARBA" id="ARBA00022827"/>
    </source>
</evidence>
<evidence type="ECO:0000313" key="11">
    <source>
        <dbReference type="Proteomes" id="UP001596152"/>
    </source>
</evidence>
<dbReference type="SUPFAM" id="SSF47203">
    <property type="entry name" value="Acyl-CoA dehydrogenase C-terminal domain-like"/>
    <property type="match status" value="1"/>
</dbReference>
<keyword evidence="11" id="KW-1185">Reference proteome</keyword>
<feature type="domain" description="Acyl-CoA dehydrogenase/oxidase N-terminal" evidence="9">
    <location>
        <begin position="6"/>
        <end position="119"/>
    </location>
</feature>
<evidence type="ECO:0000256" key="3">
    <source>
        <dbReference type="ARBA" id="ARBA00022630"/>
    </source>
</evidence>
<dbReference type="Proteomes" id="UP001596152">
    <property type="component" value="Unassembled WGS sequence"/>
</dbReference>
<dbReference type="InterPro" id="IPR009100">
    <property type="entry name" value="AcylCoA_DH/oxidase_NM_dom_sf"/>
</dbReference>
<evidence type="ECO:0000259" key="7">
    <source>
        <dbReference type="Pfam" id="PF00441"/>
    </source>
</evidence>
<dbReference type="Pfam" id="PF02771">
    <property type="entry name" value="Acyl-CoA_dh_N"/>
    <property type="match status" value="1"/>
</dbReference>
<dbReference type="InterPro" id="IPR037069">
    <property type="entry name" value="AcylCoA_DH/ox_N_sf"/>
</dbReference>
<keyword evidence="5 6" id="KW-0560">Oxidoreductase</keyword>
<feature type="domain" description="Acyl-CoA oxidase/dehydrogenase middle" evidence="8">
    <location>
        <begin position="123"/>
        <end position="216"/>
    </location>
</feature>
<dbReference type="InterPro" id="IPR046373">
    <property type="entry name" value="Acyl-CoA_Oxase/DH_mid-dom_sf"/>
</dbReference>
<evidence type="ECO:0000256" key="5">
    <source>
        <dbReference type="ARBA" id="ARBA00023002"/>
    </source>
</evidence>
<dbReference type="Pfam" id="PF02770">
    <property type="entry name" value="Acyl-CoA_dh_M"/>
    <property type="match status" value="1"/>
</dbReference>
<comment type="cofactor">
    <cofactor evidence="1 6">
        <name>FAD</name>
        <dbReference type="ChEBI" id="CHEBI:57692"/>
    </cofactor>
</comment>
<evidence type="ECO:0000259" key="9">
    <source>
        <dbReference type="Pfam" id="PF02771"/>
    </source>
</evidence>
<dbReference type="InterPro" id="IPR006091">
    <property type="entry name" value="Acyl-CoA_Oxase/DH_mid-dom"/>
</dbReference>
<dbReference type="PANTHER" id="PTHR43292:SF3">
    <property type="entry name" value="ACYL-COA DEHYDROGENASE FADE29"/>
    <property type="match status" value="1"/>
</dbReference>
<evidence type="ECO:0000256" key="1">
    <source>
        <dbReference type="ARBA" id="ARBA00001974"/>
    </source>
</evidence>
<evidence type="ECO:0000313" key="10">
    <source>
        <dbReference type="EMBL" id="MFC5343216.1"/>
    </source>
</evidence>
<dbReference type="InterPro" id="IPR013786">
    <property type="entry name" value="AcylCoA_DH/ox_N"/>
</dbReference>
<evidence type="ECO:0000256" key="6">
    <source>
        <dbReference type="RuleBase" id="RU362125"/>
    </source>
</evidence>
<dbReference type="Gene3D" id="1.20.140.10">
    <property type="entry name" value="Butyryl-CoA Dehydrogenase, subunit A, domain 3"/>
    <property type="match status" value="1"/>
</dbReference>
<organism evidence="10 11">
    <name type="scientific">Brevundimonas staleyi</name>
    <dbReference type="NCBI Taxonomy" id="74326"/>
    <lineage>
        <taxon>Bacteria</taxon>
        <taxon>Pseudomonadati</taxon>
        <taxon>Pseudomonadota</taxon>
        <taxon>Alphaproteobacteria</taxon>
        <taxon>Caulobacterales</taxon>
        <taxon>Caulobacteraceae</taxon>
        <taxon>Brevundimonas</taxon>
    </lineage>
</organism>
<proteinExistence type="inferred from homology"/>
<dbReference type="InterPro" id="IPR036250">
    <property type="entry name" value="AcylCo_DH-like_C"/>
</dbReference>
<comment type="caution">
    <text evidence="10">The sequence shown here is derived from an EMBL/GenBank/DDBJ whole genome shotgun (WGS) entry which is preliminary data.</text>
</comment>
<sequence length="392" mass="42880">MDHADTAFRTEVRDWIAAHFPPSLKGRSAPLVSDPLDADQLKWREAVGAKGWGVPTWPKAYGGADLDRAQARIIERELAAAGAYDPIQSMGTIMFGPTLLEHGTDLQKLRHLPGIARGEVKWCQGFSEPGAGSDLASLQTRAEDRGDHFLINGQKVWTSNADHSDWCFCLVRTDTSRKQGGISFVLFDMHQPGVEVRPIRLISGDSPFCETFLTDVRAEKDDLVGSLNAGWGIAKRLLQHERSAISGGGDEAGTISLIELARERLTLDAEGRIADGDLRARIIRNEMQSRVVEQTIARAIAEDRAAPGASAVSSILKNAGVRVFQDRAELILEIMGHQGLGWEGDGFTDEELHSVRDWLHGKAWSIFGGSEEVQNNIIAKRILGLPDLAAPR</sequence>
<name>A0ABW0FPS6_9CAUL</name>
<evidence type="ECO:0000256" key="2">
    <source>
        <dbReference type="ARBA" id="ARBA00009347"/>
    </source>
</evidence>
<dbReference type="PANTHER" id="PTHR43292">
    <property type="entry name" value="ACYL-COA DEHYDROGENASE"/>
    <property type="match status" value="1"/>
</dbReference>
<feature type="domain" description="Acyl-CoA dehydrogenase/oxidase C-terminal" evidence="7">
    <location>
        <begin position="228"/>
        <end position="383"/>
    </location>
</feature>
<dbReference type="RefSeq" id="WP_374038971.1">
    <property type="nucleotide sequence ID" value="NZ_CP169082.1"/>
</dbReference>